<proteinExistence type="inferred from homology"/>
<dbReference type="AlphaFoldDB" id="A0A1J9R1J7"/>
<dbReference type="GO" id="GO:0008732">
    <property type="term" value="F:L-allo-threonine aldolase activity"/>
    <property type="evidence" value="ECO:0007669"/>
    <property type="project" value="TreeGrafter"/>
</dbReference>
<dbReference type="Pfam" id="PF01212">
    <property type="entry name" value="Beta_elim_lyase"/>
    <property type="match status" value="1"/>
</dbReference>
<evidence type="ECO:0000256" key="2">
    <source>
        <dbReference type="ARBA" id="ARBA00006966"/>
    </source>
</evidence>
<protein>
    <recommendedName>
        <fullName evidence="5">Aromatic amino acid beta-eliminating lyase/threonine aldolase domain-containing protein</fullName>
    </recommendedName>
</protein>
<dbReference type="GO" id="GO:0006567">
    <property type="term" value="P:L-threonine catabolic process"/>
    <property type="evidence" value="ECO:0007669"/>
    <property type="project" value="TreeGrafter"/>
</dbReference>
<comment type="similarity">
    <text evidence="2">Belongs to the threonine aldolase family.</text>
</comment>
<sequence>MYRLFSCRSQQLSAPLRRIACPQHNLKTITTLLGHRALRSASTVPPQTIIAEAARNARAATHDFRSDTATLPTSSMLSSIITEAPRYGDDVCSQDWPTNALETYVGELTGLGNALFVSSGTMGNQLALRALLHQPPHSVVCGRQSHIFVHECGMASMFSQAHLIPVLSSPHMNNSNANNEQQKPYITLESIIPNIVPADGELHGSPTRIIALENTHNGQITPVSEVKRIAEYAHQHGLKVHMDGARLWNACYPPSNAGMAPALAAETAKSLLREYCAHVDTVSLCFSKSLCAPAGSILAARSPEVIARARHLRKALGGGMRQTGILTAPARVAIDEVFLAGEPLLRANAVARELQEEWMALGGCVMDGLAQETNMVWLDLGRAGVAGEEFERIGEEEGVRVYAPRIVTHYQISADGLAAMKRVLKRTMELSKKKQSEGAELPATDRQASGTLYAYKAEKS</sequence>
<dbReference type="Gene3D" id="3.40.640.10">
    <property type="entry name" value="Type I PLP-dependent aspartate aminotransferase-like (Major domain)"/>
    <property type="match status" value="1"/>
</dbReference>
<evidence type="ECO:0000313" key="6">
    <source>
        <dbReference type="EMBL" id="OJD21924.1"/>
    </source>
</evidence>
<dbReference type="Proteomes" id="UP000242791">
    <property type="component" value="Unassembled WGS sequence"/>
</dbReference>
<evidence type="ECO:0000313" key="7">
    <source>
        <dbReference type="Proteomes" id="UP000242791"/>
    </source>
</evidence>
<keyword evidence="4" id="KW-0456">Lyase</keyword>
<dbReference type="STRING" id="1658174.A0A1J9R1J7"/>
<organism evidence="6 7">
    <name type="scientific">Blastomyces percursus</name>
    <dbReference type="NCBI Taxonomy" id="1658174"/>
    <lineage>
        <taxon>Eukaryota</taxon>
        <taxon>Fungi</taxon>
        <taxon>Dikarya</taxon>
        <taxon>Ascomycota</taxon>
        <taxon>Pezizomycotina</taxon>
        <taxon>Eurotiomycetes</taxon>
        <taxon>Eurotiomycetidae</taxon>
        <taxon>Onygenales</taxon>
        <taxon>Ajellomycetaceae</taxon>
        <taxon>Blastomyces</taxon>
    </lineage>
</organism>
<dbReference type="Gene3D" id="3.90.1150.10">
    <property type="entry name" value="Aspartate Aminotransferase, domain 1"/>
    <property type="match status" value="1"/>
</dbReference>
<evidence type="ECO:0000259" key="5">
    <source>
        <dbReference type="Pfam" id="PF01212"/>
    </source>
</evidence>
<keyword evidence="3" id="KW-0663">Pyridoxal phosphate</keyword>
<keyword evidence="7" id="KW-1185">Reference proteome</keyword>
<evidence type="ECO:0000256" key="3">
    <source>
        <dbReference type="ARBA" id="ARBA00022898"/>
    </source>
</evidence>
<dbReference type="VEuPathDB" id="FungiDB:ACJ73_06733"/>
<dbReference type="PANTHER" id="PTHR48097">
    <property type="entry name" value="L-THREONINE ALDOLASE-RELATED"/>
    <property type="match status" value="1"/>
</dbReference>
<dbReference type="InterPro" id="IPR001597">
    <property type="entry name" value="ArAA_b-elim_lyase/Thr_aldolase"/>
</dbReference>
<comment type="cofactor">
    <cofactor evidence="1">
        <name>pyridoxal 5'-phosphate</name>
        <dbReference type="ChEBI" id="CHEBI:597326"/>
    </cofactor>
</comment>
<dbReference type="InterPro" id="IPR015422">
    <property type="entry name" value="PyrdxlP-dep_Trfase_small"/>
</dbReference>
<evidence type="ECO:0000256" key="1">
    <source>
        <dbReference type="ARBA" id="ARBA00001933"/>
    </source>
</evidence>
<name>A0A1J9R1J7_9EURO</name>
<feature type="domain" description="Aromatic amino acid beta-eliminating lyase/threonine aldolase" evidence="5">
    <location>
        <begin position="63"/>
        <end position="378"/>
    </location>
</feature>
<dbReference type="InterPro" id="IPR015421">
    <property type="entry name" value="PyrdxlP-dep_Trfase_major"/>
</dbReference>
<comment type="caution">
    <text evidence="6">The sequence shown here is derived from an EMBL/GenBank/DDBJ whole genome shotgun (WGS) entry which is preliminary data.</text>
</comment>
<dbReference type="SUPFAM" id="SSF53383">
    <property type="entry name" value="PLP-dependent transferases"/>
    <property type="match status" value="1"/>
</dbReference>
<dbReference type="InterPro" id="IPR015424">
    <property type="entry name" value="PyrdxlP-dep_Trfase"/>
</dbReference>
<dbReference type="FunFam" id="3.40.640.10:FF:000030">
    <property type="entry name" value="Low-specificity L-threonine aldolase"/>
    <property type="match status" value="1"/>
</dbReference>
<dbReference type="PANTHER" id="PTHR48097:SF9">
    <property type="entry name" value="L-THREONINE ALDOLASE"/>
    <property type="match status" value="1"/>
</dbReference>
<dbReference type="OrthoDB" id="10261951at2759"/>
<dbReference type="GO" id="GO:0006545">
    <property type="term" value="P:glycine biosynthetic process"/>
    <property type="evidence" value="ECO:0007669"/>
    <property type="project" value="TreeGrafter"/>
</dbReference>
<reference evidence="6 7" key="1">
    <citation type="submission" date="2015-08" db="EMBL/GenBank/DDBJ databases">
        <title>Emmonsia species relationships and genome sequence.</title>
        <authorList>
            <person name="Cuomo C.A."/>
            <person name="Schwartz I.S."/>
            <person name="Kenyon C."/>
            <person name="De Hoog G.S."/>
            <person name="Govender N.P."/>
            <person name="Botha A."/>
            <person name="Moreno L."/>
            <person name="De Vries M."/>
            <person name="Munoz J.F."/>
            <person name="Stielow J.B."/>
        </authorList>
    </citation>
    <scope>NUCLEOTIDE SEQUENCE [LARGE SCALE GENOMIC DNA]</scope>
    <source>
        <strain evidence="6 7">EI222</strain>
    </source>
</reference>
<evidence type="ECO:0000256" key="4">
    <source>
        <dbReference type="ARBA" id="ARBA00023239"/>
    </source>
</evidence>
<gene>
    <name evidence="6" type="ORF">ACJ73_06733</name>
</gene>
<dbReference type="EMBL" id="LGTZ01001234">
    <property type="protein sequence ID" value="OJD21924.1"/>
    <property type="molecule type" value="Genomic_DNA"/>
</dbReference>
<dbReference type="GO" id="GO:0005829">
    <property type="term" value="C:cytosol"/>
    <property type="evidence" value="ECO:0007669"/>
    <property type="project" value="TreeGrafter"/>
</dbReference>
<accession>A0A1J9R1J7</accession>